<keyword evidence="12" id="KW-0703">Sarcoplasmic reticulum</keyword>
<dbReference type="NCBIfam" id="TIGR01522">
    <property type="entry name" value="ATPase-IIA2_Ca"/>
    <property type="match status" value="1"/>
</dbReference>
<keyword evidence="23" id="KW-1185">Reference proteome</keyword>
<dbReference type="InterPro" id="IPR023214">
    <property type="entry name" value="HAD_sf"/>
</dbReference>
<dbReference type="InterPro" id="IPR001757">
    <property type="entry name" value="P_typ_ATPase"/>
</dbReference>
<evidence type="ECO:0000313" key="23">
    <source>
        <dbReference type="Proteomes" id="UP000494165"/>
    </source>
</evidence>
<evidence type="ECO:0000256" key="2">
    <source>
        <dbReference type="ARBA" id="ARBA00004326"/>
    </source>
</evidence>
<dbReference type="SMART" id="SM00831">
    <property type="entry name" value="Cation_ATPase_N"/>
    <property type="match status" value="1"/>
</dbReference>
<dbReference type="GO" id="GO:0005524">
    <property type="term" value="F:ATP binding"/>
    <property type="evidence" value="ECO:0007669"/>
    <property type="project" value="UniProtKB-KW"/>
</dbReference>
<dbReference type="InterPro" id="IPR006413">
    <property type="entry name" value="P-type_ATPase_IIA_PMR1"/>
</dbReference>
<dbReference type="SUPFAM" id="SSF56784">
    <property type="entry name" value="HAD-like"/>
    <property type="match status" value="1"/>
</dbReference>
<name>A0A8S1CCK9_9INSE</name>
<keyword evidence="13" id="KW-1278">Translocase</keyword>
<evidence type="ECO:0000256" key="20">
    <source>
        <dbReference type="RuleBase" id="RU361146"/>
    </source>
</evidence>
<feature type="transmembrane region" description="Helical" evidence="20">
    <location>
        <begin position="901"/>
        <end position="919"/>
    </location>
</feature>
<evidence type="ECO:0000256" key="7">
    <source>
        <dbReference type="ARBA" id="ARBA00022723"/>
    </source>
</evidence>
<dbReference type="GO" id="GO:0033017">
    <property type="term" value="C:sarcoplasmic reticulum membrane"/>
    <property type="evidence" value="ECO:0007669"/>
    <property type="project" value="UniProtKB-SubCell"/>
</dbReference>
<keyword evidence="5 20" id="KW-0109">Calcium transport</keyword>
<evidence type="ECO:0000256" key="14">
    <source>
        <dbReference type="ARBA" id="ARBA00022989"/>
    </source>
</evidence>
<evidence type="ECO:0000256" key="8">
    <source>
        <dbReference type="ARBA" id="ARBA00022741"/>
    </source>
</evidence>
<comment type="function">
    <text evidence="20">Catalyzes the hydrolysis of ATP coupled with the transport of calcium.</text>
</comment>
<evidence type="ECO:0000256" key="17">
    <source>
        <dbReference type="ARBA" id="ARBA00023136"/>
    </source>
</evidence>
<keyword evidence="11" id="KW-0460">Magnesium</keyword>
<dbReference type="PRINTS" id="PR00119">
    <property type="entry name" value="CATATPASE"/>
</dbReference>
<dbReference type="FunFam" id="2.70.150.10:FF:000008">
    <property type="entry name" value="Calcium-transporting ATPase"/>
    <property type="match status" value="1"/>
</dbReference>
<evidence type="ECO:0000256" key="5">
    <source>
        <dbReference type="ARBA" id="ARBA00022568"/>
    </source>
</evidence>
<evidence type="ECO:0000256" key="1">
    <source>
        <dbReference type="ARBA" id="ARBA00004166"/>
    </source>
</evidence>
<dbReference type="InterPro" id="IPR023299">
    <property type="entry name" value="ATPase_P-typ_cyto_dom_N"/>
</dbReference>
<dbReference type="PRINTS" id="PR00120">
    <property type="entry name" value="HATPASE"/>
</dbReference>
<dbReference type="SUPFAM" id="SSF81653">
    <property type="entry name" value="Calcium ATPase, transduction domain A"/>
    <property type="match status" value="1"/>
</dbReference>
<comment type="subcellular location">
    <subcellularLocation>
        <location evidence="1">Golgi apparatus</location>
        <location evidence="1">trans-Golgi network membrane</location>
        <topology evidence="1">Multi-pass membrane protein</topology>
    </subcellularLocation>
    <subcellularLocation>
        <location evidence="20">Membrane</location>
        <topology evidence="20">Multi-pass membrane protein</topology>
    </subcellularLocation>
    <subcellularLocation>
        <location evidence="2">Sarcoplasmic reticulum membrane</location>
        <topology evidence="2">Multi-pass membrane protein</topology>
    </subcellularLocation>
</comment>
<feature type="transmembrane region" description="Helical" evidence="20">
    <location>
        <begin position="358"/>
        <end position="383"/>
    </location>
</feature>
<comment type="catalytic activity">
    <reaction evidence="18">
        <text>Ca(2+)(in) + ATP + H2O = Ca(2+)(out) + ADP + phosphate + H(+)</text>
        <dbReference type="Rhea" id="RHEA:18105"/>
        <dbReference type="ChEBI" id="CHEBI:15377"/>
        <dbReference type="ChEBI" id="CHEBI:15378"/>
        <dbReference type="ChEBI" id="CHEBI:29108"/>
        <dbReference type="ChEBI" id="CHEBI:30616"/>
        <dbReference type="ChEBI" id="CHEBI:43474"/>
        <dbReference type="ChEBI" id="CHEBI:456216"/>
        <dbReference type="EC" id="7.2.2.10"/>
    </reaction>
    <physiologicalReaction direction="left-to-right" evidence="18">
        <dbReference type="Rhea" id="RHEA:18106"/>
    </physiologicalReaction>
</comment>
<feature type="domain" description="Cation-transporting P-type ATPase N-terminal" evidence="21">
    <location>
        <begin position="87"/>
        <end position="161"/>
    </location>
</feature>
<evidence type="ECO:0000256" key="12">
    <source>
        <dbReference type="ARBA" id="ARBA00022951"/>
    </source>
</evidence>
<dbReference type="EMBL" id="CADEPI010000045">
    <property type="protein sequence ID" value="CAB3369456.1"/>
    <property type="molecule type" value="Genomic_DNA"/>
</dbReference>
<keyword evidence="4 20" id="KW-0813">Transport</keyword>
<dbReference type="InterPro" id="IPR036412">
    <property type="entry name" value="HAD-like_sf"/>
</dbReference>
<dbReference type="OrthoDB" id="3352408at2759"/>
<evidence type="ECO:0000256" key="15">
    <source>
        <dbReference type="ARBA" id="ARBA00023034"/>
    </source>
</evidence>
<dbReference type="Pfam" id="PF00690">
    <property type="entry name" value="Cation_ATPase_N"/>
    <property type="match status" value="1"/>
</dbReference>
<dbReference type="FunFam" id="1.20.1110.10:FF:000106">
    <property type="entry name" value="E1-E2 ATPase, putative"/>
    <property type="match status" value="1"/>
</dbReference>
<comment type="catalytic activity">
    <reaction evidence="19">
        <text>Mn(2+)(in) + ATP + H2O = Mn(2+)(out) + ADP + phosphate + H(+)</text>
        <dbReference type="Rhea" id="RHEA:66820"/>
        <dbReference type="ChEBI" id="CHEBI:15377"/>
        <dbReference type="ChEBI" id="CHEBI:15378"/>
        <dbReference type="ChEBI" id="CHEBI:29035"/>
        <dbReference type="ChEBI" id="CHEBI:30616"/>
        <dbReference type="ChEBI" id="CHEBI:43474"/>
        <dbReference type="ChEBI" id="CHEBI:456216"/>
    </reaction>
    <physiologicalReaction direction="left-to-right" evidence="19">
        <dbReference type="Rhea" id="RHEA:66821"/>
    </physiologicalReaction>
</comment>
<feature type="transmembrane region" description="Helical" evidence="20">
    <location>
        <begin position="763"/>
        <end position="783"/>
    </location>
</feature>
<keyword evidence="9 20" id="KW-0106">Calcium</keyword>
<feature type="transmembrane region" description="Helical" evidence="20">
    <location>
        <begin position="325"/>
        <end position="346"/>
    </location>
</feature>
<evidence type="ECO:0000256" key="3">
    <source>
        <dbReference type="ARBA" id="ARBA00005675"/>
    </source>
</evidence>
<accession>A0A8S1CCK9</accession>
<keyword evidence="15" id="KW-0333">Golgi apparatus</keyword>
<dbReference type="Pfam" id="PF13246">
    <property type="entry name" value="Cation_ATPase"/>
    <property type="match status" value="1"/>
</dbReference>
<organism evidence="22 23">
    <name type="scientific">Cloeon dipterum</name>
    <dbReference type="NCBI Taxonomy" id="197152"/>
    <lineage>
        <taxon>Eukaryota</taxon>
        <taxon>Metazoa</taxon>
        <taxon>Ecdysozoa</taxon>
        <taxon>Arthropoda</taxon>
        <taxon>Hexapoda</taxon>
        <taxon>Insecta</taxon>
        <taxon>Pterygota</taxon>
        <taxon>Palaeoptera</taxon>
        <taxon>Ephemeroptera</taxon>
        <taxon>Pisciforma</taxon>
        <taxon>Baetidae</taxon>
        <taxon>Cloeon</taxon>
    </lineage>
</organism>
<dbReference type="Pfam" id="PF00122">
    <property type="entry name" value="E1-E2_ATPase"/>
    <property type="match status" value="1"/>
</dbReference>
<gene>
    <name evidence="22" type="ORF">CLODIP_2_CD12342</name>
</gene>
<evidence type="ECO:0000313" key="22">
    <source>
        <dbReference type="EMBL" id="CAB3369456.1"/>
    </source>
</evidence>
<dbReference type="InterPro" id="IPR023298">
    <property type="entry name" value="ATPase_P-typ_TM_dom_sf"/>
</dbReference>
<dbReference type="CDD" id="cd02085">
    <property type="entry name" value="P-type_ATPase_SPCA"/>
    <property type="match status" value="1"/>
</dbReference>
<dbReference type="GO" id="GO:0005794">
    <property type="term" value="C:Golgi apparatus"/>
    <property type="evidence" value="ECO:0007669"/>
    <property type="project" value="UniProtKB-SubCell"/>
</dbReference>
<dbReference type="SFLD" id="SFLDF00027">
    <property type="entry name" value="p-type_atpase"/>
    <property type="match status" value="1"/>
</dbReference>
<evidence type="ECO:0000256" key="18">
    <source>
        <dbReference type="ARBA" id="ARBA00047282"/>
    </source>
</evidence>
<reference evidence="22 23" key="1">
    <citation type="submission" date="2020-04" db="EMBL/GenBank/DDBJ databases">
        <authorList>
            <person name="Alioto T."/>
            <person name="Alioto T."/>
            <person name="Gomez Garrido J."/>
        </authorList>
    </citation>
    <scope>NUCLEOTIDE SEQUENCE [LARGE SCALE GENOMIC DNA]</scope>
</reference>
<dbReference type="SFLD" id="SFLDG00002">
    <property type="entry name" value="C1.7:_P-type_atpase_like"/>
    <property type="match status" value="1"/>
</dbReference>
<dbReference type="Pfam" id="PF00689">
    <property type="entry name" value="Cation_ATPase_C"/>
    <property type="match status" value="1"/>
</dbReference>
<dbReference type="GO" id="GO:0046872">
    <property type="term" value="F:metal ion binding"/>
    <property type="evidence" value="ECO:0007669"/>
    <property type="project" value="UniProtKB-KW"/>
</dbReference>
<evidence type="ECO:0000256" key="6">
    <source>
        <dbReference type="ARBA" id="ARBA00022692"/>
    </source>
</evidence>
<dbReference type="PROSITE" id="PS00154">
    <property type="entry name" value="ATPASE_E1_E2"/>
    <property type="match status" value="1"/>
</dbReference>
<comment type="caution">
    <text evidence="22">The sequence shown here is derived from an EMBL/GenBank/DDBJ whole genome shotgun (WGS) entry which is preliminary data.</text>
</comment>
<feature type="transmembrane region" description="Helical" evidence="20">
    <location>
        <begin position="832"/>
        <end position="852"/>
    </location>
</feature>
<keyword evidence="10 20" id="KW-0067">ATP-binding</keyword>
<evidence type="ECO:0000256" key="10">
    <source>
        <dbReference type="ARBA" id="ARBA00022840"/>
    </source>
</evidence>
<dbReference type="Gene3D" id="3.40.50.1000">
    <property type="entry name" value="HAD superfamily/HAD-like"/>
    <property type="match status" value="1"/>
</dbReference>
<dbReference type="InterPro" id="IPR008250">
    <property type="entry name" value="ATPase_P-typ_transduc_dom_A_sf"/>
</dbReference>
<dbReference type="PANTHER" id="PTHR42861">
    <property type="entry name" value="CALCIUM-TRANSPORTING ATPASE"/>
    <property type="match status" value="1"/>
</dbReference>
<evidence type="ECO:0000256" key="9">
    <source>
        <dbReference type="ARBA" id="ARBA00022837"/>
    </source>
</evidence>
<evidence type="ECO:0000256" key="19">
    <source>
        <dbReference type="ARBA" id="ARBA00047330"/>
    </source>
</evidence>
<dbReference type="EC" id="7.2.2.10" evidence="20"/>
<sequence length="981" mass="107740">MVARARHLNGNSIAAVNCNANSHQPLMAEDKKGKIVGCPFLLDNCLTASRRADNLSSAHELNNQPRSQIIDIGESEEKSQMWLTTGEASSLGAEEVAARLDTHLHNGLEWREVELRRQLAGFNELTVLDEEPTWKKYIEQFRNPLIMLLLASALVSVCMKQFDDAVSITVAIIIVVTVAFVQEYRSEKSLQELTKLVPPTCHCIREGIPESFLARSLVPGDIVNLNVGDRVPADLRLFEAHGLAIDESSFTGETEPASKVTVPLLKTNGHTSKRNIAFMGTLVRCGNGKGIVINTGEKSEFGEVFKMMQAEEAPKTPLQKSMDSLGAMLSFYSFCIIGFIMLLGWFQGRPILDMFTIGVSLAVAAIPEGLPIVVTVTLALGVMRMAKRKAIIKKLPTVETLGCVNVVCSDKTGTLTMNEMTVTTMVTSEGYEAEVSGAGYNNRGKVHIVKEGTRESFVNLLEVGCVCNNAVITGETLHGQPTEGAILAAGMKIGLFNCSDRFVRLQEYPFSSESKVMAVKCIATLSNSDEKREIFFVKGAMEKLLHQCRYYSDNGRIIHLSSDKVQEFLTMSFEIGRKGLRVIGLAKGNTLQELTYMGMVGICDPPRPHVREAIQTLMSSGVEIKLVTGDAQETAVAIAGMVGLDTMHMESLSGDHIEKMTEQQLAQIVPQISVFYRVTPRHKLCIVKALQANGVIVGMTGDGVNDGVALKKADIGIAMGKSGTDVCKEAADMILVDDDFETIIAAIEEGKGIFYNIRNFVRFQLSTSIAALSLIALATLMGIPNPLNAMQILWINIIMDGPPAQSLGVEPVDKDVIKQKPRDAKTPMITKAVIVNVILSASIIILGTLWVFNREMSDNKITPRDTTMTFTCFVFFDMFNALSCRSQTKSIFTVGLFTNKIFLIAVSLSVIGQLLVIYFPPLQLVFQTEALTIKDLIFLLCLTSTVFWVSEIKKLVERQMERRSTSSCHYPSAKEHLLEYV</sequence>
<dbReference type="FunFam" id="3.40.1110.10:FF:000006">
    <property type="entry name" value="Calcium-transporting ATPase"/>
    <property type="match status" value="1"/>
</dbReference>
<evidence type="ECO:0000256" key="4">
    <source>
        <dbReference type="ARBA" id="ARBA00022448"/>
    </source>
</evidence>
<dbReference type="GO" id="GO:0016887">
    <property type="term" value="F:ATP hydrolysis activity"/>
    <property type="evidence" value="ECO:0007669"/>
    <property type="project" value="InterPro"/>
</dbReference>
<proteinExistence type="inferred from homology"/>
<comment type="caution">
    <text evidence="20">Lacks conserved residue(s) required for the propagation of feature annotation.</text>
</comment>
<dbReference type="NCBIfam" id="TIGR01494">
    <property type="entry name" value="ATPase_P-type"/>
    <property type="match status" value="2"/>
</dbReference>
<dbReference type="Gene3D" id="2.70.150.10">
    <property type="entry name" value="Calcium-transporting ATPase, cytoplasmic transduction domain A"/>
    <property type="match status" value="1"/>
</dbReference>
<keyword evidence="8 20" id="KW-0547">Nucleotide-binding</keyword>
<evidence type="ECO:0000256" key="13">
    <source>
        <dbReference type="ARBA" id="ARBA00022967"/>
    </source>
</evidence>
<dbReference type="Proteomes" id="UP000494165">
    <property type="component" value="Unassembled WGS sequence"/>
</dbReference>
<feature type="transmembrane region" description="Helical" evidence="20">
    <location>
        <begin position="931"/>
        <end position="950"/>
    </location>
</feature>
<evidence type="ECO:0000259" key="21">
    <source>
        <dbReference type="SMART" id="SM00831"/>
    </source>
</evidence>
<dbReference type="AlphaFoldDB" id="A0A8S1CCK9"/>
<dbReference type="InterPro" id="IPR044492">
    <property type="entry name" value="P_typ_ATPase_HD_dom"/>
</dbReference>
<dbReference type="InterPro" id="IPR059000">
    <property type="entry name" value="ATPase_P-type_domA"/>
</dbReference>
<keyword evidence="17 20" id="KW-0472">Membrane</keyword>
<keyword evidence="16 20" id="KW-0406">Ion transport</keyword>
<keyword evidence="14 20" id="KW-1133">Transmembrane helix</keyword>
<dbReference type="GO" id="GO:0005388">
    <property type="term" value="F:P-type calcium transporter activity"/>
    <property type="evidence" value="ECO:0007669"/>
    <property type="project" value="UniProtKB-EC"/>
</dbReference>
<dbReference type="SFLD" id="SFLDS00003">
    <property type="entry name" value="Haloacid_Dehalogenase"/>
    <property type="match status" value="1"/>
</dbReference>
<dbReference type="Gene3D" id="1.20.1110.10">
    <property type="entry name" value="Calcium-transporting ATPase, transmembrane domain"/>
    <property type="match status" value="1"/>
</dbReference>
<dbReference type="Gene3D" id="3.40.1110.10">
    <property type="entry name" value="Calcium-transporting ATPase, cytoplasmic domain N"/>
    <property type="match status" value="1"/>
</dbReference>
<dbReference type="InterPro" id="IPR018303">
    <property type="entry name" value="ATPase_P-typ_P_site"/>
</dbReference>
<evidence type="ECO:0000256" key="16">
    <source>
        <dbReference type="ARBA" id="ARBA00023065"/>
    </source>
</evidence>
<keyword evidence="7" id="KW-0479">Metal-binding</keyword>
<keyword evidence="6 20" id="KW-0812">Transmembrane</keyword>
<protein>
    <recommendedName>
        <fullName evidence="20">Calcium-transporting ATPase</fullName>
        <ecNumber evidence="20">7.2.2.10</ecNumber>
    </recommendedName>
</protein>
<comment type="similarity">
    <text evidence="3">Belongs to the cation transport ATPase (P-type) (TC 3.A.3) family. Type IIA subfamily.</text>
</comment>
<evidence type="ECO:0000256" key="11">
    <source>
        <dbReference type="ARBA" id="ARBA00022842"/>
    </source>
</evidence>
<dbReference type="SUPFAM" id="SSF81665">
    <property type="entry name" value="Calcium ATPase, transmembrane domain M"/>
    <property type="match status" value="1"/>
</dbReference>
<dbReference type="InterPro" id="IPR006068">
    <property type="entry name" value="ATPase_P-typ_cation-transptr_C"/>
</dbReference>
<dbReference type="InterPro" id="IPR004014">
    <property type="entry name" value="ATPase_P-typ_cation-transptr_N"/>
</dbReference>